<sequence length="138" mass="16093">MRVPVALCPQYHLALPVLFCFVCFNFSHFDMYVAVPGILIDLSVRFFFKIYFIDFLQRGRERDRELETPMREKHRSAASCTSPTGDVPATQVHALDRNRTWDLSVRKPTLYPLSQTSFGECQIFLNELCGLLLYYNFL</sequence>
<reference evidence="2 3" key="1">
    <citation type="journal article" date="2020" name="Nature">
        <title>Six reference-quality genomes reveal evolution of bat adaptations.</title>
        <authorList>
            <person name="Jebb D."/>
            <person name="Huang Z."/>
            <person name="Pippel M."/>
            <person name="Hughes G.M."/>
            <person name="Lavrichenko K."/>
            <person name="Devanna P."/>
            <person name="Winkler S."/>
            <person name="Jermiin L.S."/>
            <person name="Skirmuntt E.C."/>
            <person name="Katzourakis A."/>
            <person name="Burkitt-Gray L."/>
            <person name="Ray D.A."/>
            <person name="Sullivan K.A.M."/>
            <person name="Roscito J.G."/>
            <person name="Kirilenko B.M."/>
            <person name="Davalos L.M."/>
            <person name="Corthals A.P."/>
            <person name="Power M.L."/>
            <person name="Jones G."/>
            <person name="Ransome R.D."/>
            <person name="Dechmann D.K.N."/>
            <person name="Locatelli A.G."/>
            <person name="Puechmaille S.J."/>
            <person name="Fedrigo O."/>
            <person name="Jarvis E.D."/>
            <person name="Hiller M."/>
            <person name="Vernes S.C."/>
            <person name="Myers E.W."/>
            <person name="Teeling E.C."/>
        </authorList>
    </citation>
    <scope>NUCLEOTIDE SEQUENCE [LARGE SCALE GENOMIC DNA]</scope>
    <source>
        <strain evidence="2">MMyoMyo1</strain>
        <tissue evidence="2">Flight muscle</tissue>
    </source>
</reference>
<accession>A0A7J7U5D9</accession>
<dbReference type="Proteomes" id="UP000527355">
    <property type="component" value="Unassembled WGS sequence"/>
</dbReference>
<name>A0A7J7U5D9_MYOMY</name>
<evidence type="ECO:0000313" key="2">
    <source>
        <dbReference type="EMBL" id="KAF6308032.1"/>
    </source>
</evidence>
<keyword evidence="1" id="KW-1133">Transmembrane helix</keyword>
<evidence type="ECO:0000313" key="3">
    <source>
        <dbReference type="Proteomes" id="UP000527355"/>
    </source>
</evidence>
<organism evidence="2 3">
    <name type="scientific">Myotis myotis</name>
    <name type="common">Greater mouse-eared bat</name>
    <name type="synonym">Vespertilio myotis</name>
    <dbReference type="NCBI Taxonomy" id="51298"/>
    <lineage>
        <taxon>Eukaryota</taxon>
        <taxon>Metazoa</taxon>
        <taxon>Chordata</taxon>
        <taxon>Craniata</taxon>
        <taxon>Vertebrata</taxon>
        <taxon>Euteleostomi</taxon>
        <taxon>Mammalia</taxon>
        <taxon>Eutheria</taxon>
        <taxon>Laurasiatheria</taxon>
        <taxon>Chiroptera</taxon>
        <taxon>Yangochiroptera</taxon>
        <taxon>Vespertilionidae</taxon>
        <taxon>Myotis</taxon>
    </lineage>
</organism>
<keyword evidence="3" id="KW-1185">Reference proteome</keyword>
<comment type="caution">
    <text evidence="2">The sequence shown here is derived from an EMBL/GenBank/DDBJ whole genome shotgun (WGS) entry which is preliminary data.</text>
</comment>
<dbReference type="EMBL" id="JABWUV010000014">
    <property type="protein sequence ID" value="KAF6308032.1"/>
    <property type="molecule type" value="Genomic_DNA"/>
</dbReference>
<proteinExistence type="predicted"/>
<protein>
    <submittedName>
        <fullName evidence="2">Uncharacterized protein</fullName>
    </submittedName>
</protein>
<keyword evidence="1" id="KW-0812">Transmembrane</keyword>
<gene>
    <name evidence="2" type="ORF">mMyoMyo1_008825</name>
</gene>
<dbReference type="AlphaFoldDB" id="A0A7J7U5D9"/>
<evidence type="ECO:0000256" key="1">
    <source>
        <dbReference type="SAM" id="Phobius"/>
    </source>
</evidence>
<feature type="transmembrane region" description="Helical" evidence="1">
    <location>
        <begin position="12"/>
        <end position="29"/>
    </location>
</feature>
<keyword evidence="1" id="KW-0472">Membrane</keyword>